<protein>
    <submittedName>
        <fullName evidence="1">Uncharacterized protein</fullName>
    </submittedName>
</protein>
<dbReference type="Proteomes" id="UP001177670">
    <property type="component" value="Unassembled WGS sequence"/>
</dbReference>
<sequence length="78" mass="8647">MADDSHENGTSNGDVPEIELIIKVSRRGDTIDYALDANYPILPSRTRKYHMTACGYKKSIECCGLIFPKVITCVPGQE</sequence>
<comment type="caution">
    <text evidence="1">The sequence shown here is derived from an EMBL/GenBank/DDBJ whole genome shotgun (WGS) entry which is preliminary data.</text>
</comment>
<evidence type="ECO:0000313" key="2">
    <source>
        <dbReference type="Proteomes" id="UP001177670"/>
    </source>
</evidence>
<gene>
    <name evidence="1" type="ORF">K0M31_019289</name>
</gene>
<reference evidence="1" key="1">
    <citation type="submission" date="2021-10" db="EMBL/GenBank/DDBJ databases">
        <title>Melipona bicolor Genome sequencing and assembly.</title>
        <authorList>
            <person name="Araujo N.S."/>
            <person name="Arias M.C."/>
        </authorList>
    </citation>
    <scope>NUCLEOTIDE SEQUENCE</scope>
    <source>
        <strain evidence="1">USP_2M_L1-L4_2017</strain>
        <tissue evidence="1">Whole body</tissue>
    </source>
</reference>
<proteinExistence type="predicted"/>
<organism evidence="1 2">
    <name type="scientific">Melipona bicolor</name>
    <dbReference type="NCBI Taxonomy" id="60889"/>
    <lineage>
        <taxon>Eukaryota</taxon>
        <taxon>Metazoa</taxon>
        <taxon>Ecdysozoa</taxon>
        <taxon>Arthropoda</taxon>
        <taxon>Hexapoda</taxon>
        <taxon>Insecta</taxon>
        <taxon>Pterygota</taxon>
        <taxon>Neoptera</taxon>
        <taxon>Endopterygota</taxon>
        <taxon>Hymenoptera</taxon>
        <taxon>Apocrita</taxon>
        <taxon>Aculeata</taxon>
        <taxon>Apoidea</taxon>
        <taxon>Anthophila</taxon>
        <taxon>Apidae</taxon>
        <taxon>Melipona</taxon>
    </lineage>
</organism>
<accession>A0AA40G258</accession>
<evidence type="ECO:0000313" key="1">
    <source>
        <dbReference type="EMBL" id="KAK1129573.1"/>
    </source>
</evidence>
<name>A0AA40G258_9HYME</name>
<keyword evidence="2" id="KW-1185">Reference proteome</keyword>
<dbReference type="AlphaFoldDB" id="A0AA40G258"/>
<dbReference type="EMBL" id="JAHYIQ010000008">
    <property type="protein sequence ID" value="KAK1129573.1"/>
    <property type="molecule type" value="Genomic_DNA"/>
</dbReference>